<accession>A0A520KEZ2</accession>
<evidence type="ECO:0000313" key="4">
    <source>
        <dbReference type="Proteomes" id="UP000316080"/>
    </source>
</evidence>
<keyword evidence="1" id="KW-0472">Membrane</keyword>
<evidence type="ECO:0000313" key="2">
    <source>
        <dbReference type="EMBL" id="RZN55882.1"/>
    </source>
</evidence>
<dbReference type="Proteomes" id="UP000317265">
    <property type="component" value="Unassembled WGS sequence"/>
</dbReference>
<keyword evidence="1" id="KW-0812">Transmembrane</keyword>
<gene>
    <name evidence="3" type="ORF">DSO09_02860</name>
    <name evidence="2" type="ORF">EF809_04125</name>
</gene>
<evidence type="ECO:0000313" key="5">
    <source>
        <dbReference type="Proteomes" id="UP000317265"/>
    </source>
</evidence>
<protein>
    <submittedName>
        <fullName evidence="2">Uncharacterized protein</fullName>
    </submittedName>
</protein>
<evidence type="ECO:0000313" key="3">
    <source>
        <dbReference type="EMBL" id="TDA38982.1"/>
    </source>
</evidence>
<sequence>MHYIITAIIIISFSIALSIGISNNLYYYLLQIPSATISSIQDKIIEMIELLSDKNDTIYGFSTGNFIIKSIKMNPFIIKLSLPEGDYFININKTALLISKLSLSIPYNNDKVIIISSEEGTFIIPKPWININVIEELGIKNYIIKLSLISIQEGFSASGIFNIKKIENIETIEYSRNINKDGIFIFYIDENPIVSFSAQAGEKISIIIIYKSIQLSKFS</sequence>
<dbReference type="Proteomes" id="UP000316080">
    <property type="component" value="Unassembled WGS sequence"/>
</dbReference>
<organism evidence="2 4">
    <name type="scientific">Thermoproteota archaeon</name>
    <dbReference type="NCBI Taxonomy" id="2056631"/>
    <lineage>
        <taxon>Archaea</taxon>
        <taxon>Thermoproteota</taxon>
    </lineage>
</organism>
<dbReference type="EMBL" id="RXIH01000033">
    <property type="protein sequence ID" value="RZN55882.1"/>
    <property type="molecule type" value="Genomic_DNA"/>
</dbReference>
<dbReference type="AlphaFoldDB" id="A0A520KEZ2"/>
<name>A0A520KEZ2_9CREN</name>
<reference evidence="2 4" key="2">
    <citation type="journal article" date="2019" name="Nat. Microbiol.">
        <title>Wide diversity of methane and short-chain alkane metabolisms in uncultured archaea.</title>
        <authorList>
            <person name="Borrel G."/>
            <person name="Adam P.S."/>
            <person name="McKay L.J."/>
            <person name="Chen L.X."/>
            <person name="Sierra-Garcia I.N."/>
            <person name="Sieber C.M."/>
            <person name="Letourneur Q."/>
            <person name="Ghozlane A."/>
            <person name="Andersen G.L."/>
            <person name="Li W.J."/>
            <person name="Hallam S.J."/>
            <person name="Muyzer G."/>
            <person name="de Oliveira V.M."/>
            <person name="Inskeep W.P."/>
            <person name="Banfield J.F."/>
            <person name="Gribaldo S."/>
        </authorList>
    </citation>
    <scope>NUCLEOTIDE SEQUENCE [LARGE SCALE GENOMIC DNA]</scope>
    <source>
        <strain evidence="2">Verst-YHS</strain>
    </source>
</reference>
<comment type="caution">
    <text evidence="2">The sequence shown here is derived from an EMBL/GenBank/DDBJ whole genome shotgun (WGS) entry which is preliminary data.</text>
</comment>
<feature type="transmembrane region" description="Helical" evidence="1">
    <location>
        <begin position="7"/>
        <end position="29"/>
    </location>
</feature>
<proteinExistence type="predicted"/>
<keyword evidence="1" id="KW-1133">Transmembrane helix</keyword>
<dbReference type="EMBL" id="QNVI01000040">
    <property type="protein sequence ID" value="TDA38982.1"/>
    <property type="molecule type" value="Genomic_DNA"/>
</dbReference>
<reference evidence="3 5" key="1">
    <citation type="journal article" date="2019" name="Nat. Microbiol.">
        <title>Expanding anaerobic alkane metabolism in the domain of Archaea.</title>
        <authorList>
            <person name="Wang Y."/>
            <person name="Wegener G."/>
            <person name="Hou J."/>
            <person name="Wang F."/>
            <person name="Xiao X."/>
        </authorList>
    </citation>
    <scope>NUCLEOTIDE SEQUENCE [LARGE SCALE GENOMIC DNA]</scope>
    <source>
        <strain evidence="3">WYZ-LMO11</strain>
    </source>
</reference>
<evidence type="ECO:0000256" key="1">
    <source>
        <dbReference type="SAM" id="Phobius"/>
    </source>
</evidence>